<dbReference type="EMBL" id="JAKZEL010000001">
    <property type="protein sequence ID" value="KAI4547745.1"/>
    <property type="molecule type" value="Genomic_DNA"/>
</dbReference>
<proteinExistence type="predicted"/>
<evidence type="ECO:0000313" key="1">
    <source>
        <dbReference type="EMBL" id="KAI4547745.1"/>
    </source>
</evidence>
<reference evidence="1" key="1">
    <citation type="submission" date="2022-03" db="EMBL/GenBank/DDBJ databases">
        <title>Genomic analyses of argali, domestic sheep and their hybrids provide insights into chromosomal evolution, heterosis and genetic basis of agronomic traits.</title>
        <authorList>
            <person name="Li M."/>
        </authorList>
    </citation>
    <scope>NUCLEOTIDE SEQUENCE</scope>
    <source>
        <strain evidence="1">CAU-MHL-2022a</strain>
        <tissue evidence="1">Skin</tissue>
    </source>
</reference>
<organism evidence="1 2">
    <name type="scientific">Ovis ammon polii</name>
    <dbReference type="NCBI Taxonomy" id="230172"/>
    <lineage>
        <taxon>Eukaryota</taxon>
        <taxon>Metazoa</taxon>
        <taxon>Chordata</taxon>
        <taxon>Craniata</taxon>
        <taxon>Vertebrata</taxon>
        <taxon>Euteleostomi</taxon>
        <taxon>Mammalia</taxon>
        <taxon>Eutheria</taxon>
        <taxon>Laurasiatheria</taxon>
        <taxon>Artiodactyla</taxon>
        <taxon>Ruminantia</taxon>
        <taxon>Pecora</taxon>
        <taxon>Bovidae</taxon>
        <taxon>Caprinae</taxon>
        <taxon>Ovis</taxon>
    </lineage>
</organism>
<accession>A0AAD4UPZ8</accession>
<keyword evidence="2" id="KW-1185">Reference proteome</keyword>
<name>A0AAD4UPZ8_OVIAM</name>
<evidence type="ECO:0000313" key="2">
    <source>
        <dbReference type="Proteomes" id="UP001214576"/>
    </source>
</evidence>
<comment type="caution">
    <text evidence="1">The sequence shown here is derived from an EMBL/GenBank/DDBJ whole genome shotgun (WGS) entry which is preliminary data.</text>
</comment>
<protein>
    <submittedName>
        <fullName evidence="1">Uncharacterized protein</fullName>
    </submittedName>
</protein>
<sequence>MFRSRQPWFYHSAAVAPGRAVTDGILLNPYVEALTPSVTLSGDGSSEDILKDHHDWTYTNSGNSKGFRHQDVCNNQPCCHRFQSERNLNSDLAGQTRDGHLIAKAAALDCDQSMDDLTRSFAQ</sequence>
<dbReference type="Proteomes" id="UP001214576">
    <property type="component" value="Unassembled WGS sequence"/>
</dbReference>
<gene>
    <name evidence="1" type="ORF">MG293_000075</name>
</gene>
<dbReference type="AlphaFoldDB" id="A0AAD4UPZ8"/>